<dbReference type="Proteomes" id="UP000182882">
    <property type="component" value="Unassembled WGS sequence"/>
</dbReference>
<dbReference type="STRING" id="44577.ATY38_08300"/>
<evidence type="ECO:0000313" key="6">
    <source>
        <dbReference type="Proteomes" id="UP000181998"/>
    </source>
</evidence>
<dbReference type="EMBL" id="OCMU01000001">
    <property type="protein sequence ID" value="SOD15753.1"/>
    <property type="molecule type" value="Genomic_DNA"/>
</dbReference>
<reference evidence="7" key="1">
    <citation type="submission" date="2016-10" db="EMBL/GenBank/DDBJ databases">
        <authorList>
            <person name="Varghese N."/>
            <person name="Submissions S."/>
        </authorList>
    </citation>
    <scope>NUCLEOTIDE SEQUENCE [LARGE SCALE GENOMIC DNA]</scope>
    <source>
        <strain evidence="7">Nm10</strain>
    </source>
</reference>
<reference evidence="5 8" key="3">
    <citation type="submission" date="2017-09" db="EMBL/GenBank/DDBJ databases">
        <authorList>
            <person name="Ehlers B."/>
            <person name="Leendertz F.H."/>
        </authorList>
    </citation>
    <scope>NUCLEOTIDE SEQUENCE [LARGE SCALE GENOMIC DNA]</scope>
    <source>
        <strain evidence="5 8">Nm42</strain>
    </source>
</reference>
<dbReference type="RefSeq" id="WP_062558892.1">
    <property type="nucleotide sequence ID" value="NZ_CP013341.1"/>
</dbReference>
<evidence type="ECO:0000313" key="9">
    <source>
        <dbReference type="Proteomes" id="UP000244110"/>
    </source>
</evidence>
<evidence type="ECO:0000313" key="4">
    <source>
        <dbReference type="EMBL" id="SEP92152.1"/>
    </source>
</evidence>
<dbReference type="SUPFAM" id="SSF54427">
    <property type="entry name" value="NTF2-like"/>
    <property type="match status" value="1"/>
</dbReference>
<dbReference type="Proteomes" id="UP000244110">
    <property type="component" value="Unassembled WGS sequence"/>
</dbReference>
<dbReference type="EMBL" id="QAOL01000018">
    <property type="protein sequence ID" value="PTQ84385.1"/>
    <property type="molecule type" value="Genomic_DNA"/>
</dbReference>
<proteinExistence type="predicted"/>
<dbReference type="OrthoDB" id="121974at2"/>
<evidence type="ECO:0000313" key="3">
    <source>
        <dbReference type="EMBL" id="SDU20817.1"/>
    </source>
</evidence>
<dbReference type="KEGG" id="nur:ATY38_08300"/>
<protein>
    <recommendedName>
        <fullName evidence="1">DUF4440 domain-containing protein</fullName>
    </recommendedName>
</protein>
<dbReference type="InterPro" id="IPR032710">
    <property type="entry name" value="NTF2-like_dom_sf"/>
</dbReference>
<dbReference type="Proteomes" id="UP000219335">
    <property type="component" value="Unassembled WGS sequence"/>
</dbReference>
<gene>
    <name evidence="2" type="ORF">C8R28_10186</name>
    <name evidence="3" type="ORF">SAMN05216406_13417</name>
    <name evidence="4" type="ORF">SAMN05421510_101046</name>
    <name evidence="5" type="ORF">SAMN06297164_0051</name>
</gene>
<evidence type="ECO:0000313" key="8">
    <source>
        <dbReference type="Proteomes" id="UP000219335"/>
    </source>
</evidence>
<evidence type="ECO:0000259" key="1">
    <source>
        <dbReference type="Pfam" id="PF14534"/>
    </source>
</evidence>
<reference evidence="3 6" key="2">
    <citation type="submission" date="2016-10" db="EMBL/GenBank/DDBJ databases">
        <authorList>
            <person name="de Groot N.N."/>
        </authorList>
    </citation>
    <scope>NUCLEOTIDE SEQUENCE [LARGE SCALE GENOMIC DNA]</scope>
    <source>
        <strain evidence="3">Nm10</strain>
        <strain evidence="4 6">Nm9</strain>
    </source>
</reference>
<name>A0A0S3AJ62_9PROT</name>
<evidence type="ECO:0000313" key="5">
    <source>
        <dbReference type="EMBL" id="SOD15753.1"/>
    </source>
</evidence>
<sequence>MELNVFVKQIQQLELKLLQSDLAAHPELIDELLAENFEEVDSNGEIRTRNDVIDWLLHKDKHIQWTFKDFRIKALTDDMVLAIYSLHKPNHMNGAGSTRTSIWQYRKNQWKMVFHQASRKN</sequence>
<dbReference type="Proteomes" id="UP000181998">
    <property type="component" value="Unassembled WGS sequence"/>
</dbReference>
<dbReference type="AlphaFoldDB" id="A0A0S3AJ62"/>
<accession>A0A0S3AJ62</accession>
<dbReference type="EMBL" id="FOFX01000010">
    <property type="protein sequence ID" value="SEP92152.1"/>
    <property type="molecule type" value="Genomic_DNA"/>
</dbReference>
<dbReference type="EMBL" id="FNLN01000034">
    <property type="protein sequence ID" value="SDU20817.1"/>
    <property type="molecule type" value="Genomic_DNA"/>
</dbReference>
<organism evidence="2 9">
    <name type="scientific">Nitrosomonas ureae</name>
    <dbReference type="NCBI Taxonomy" id="44577"/>
    <lineage>
        <taxon>Bacteria</taxon>
        <taxon>Pseudomonadati</taxon>
        <taxon>Pseudomonadota</taxon>
        <taxon>Betaproteobacteria</taxon>
        <taxon>Nitrosomonadales</taxon>
        <taxon>Nitrosomonadaceae</taxon>
        <taxon>Nitrosomonas</taxon>
    </lineage>
</organism>
<dbReference type="InterPro" id="IPR027843">
    <property type="entry name" value="DUF4440"/>
</dbReference>
<evidence type="ECO:0000313" key="7">
    <source>
        <dbReference type="Proteomes" id="UP000182882"/>
    </source>
</evidence>
<feature type="domain" description="DUF4440" evidence="1">
    <location>
        <begin position="10"/>
        <end position="112"/>
    </location>
</feature>
<dbReference type="Pfam" id="PF14534">
    <property type="entry name" value="DUF4440"/>
    <property type="match status" value="1"/>
</dbReference>
<keyword evidence="7" id="KW-1185">Reference proteome</keyword>
<reference evidence="2 9" key="4">
    <citation type="submission" date="2018-04" db="EMBL/GenBank/DDBJ databases">
        <title>Active sludge and wastewater microbial communities from Klosterneuburg, Austria.</title>
        <authorList>
            <person name="Wagner M."/>
        </authorList>
    </citation>
    <scope>NUCLEOTIDE SEQUENCE [LARGE SCALE GENOMIC DNA]</scope>
    <source>
        <strain evidence="2 9">Nm4</strain>
    </source>
</reference>
<dbReference type="Gene3D" id="3.10.450.50">
    <property type="match status" value="1"/>
</dbReference>
<evidence type="ECO:0000313" key="2">
    <source>
        <dbReference type="EMBL" id="PTQ84385.1"/>
    </source>
</evidence>